<evidence type="ECO:0000313" key="2">
    <source>
        <dbReference type="EMBL" id="CAG8789410.1"/>
    </source>
</evidence>
<sequence length="43" mass="4690">TDFVARRSRKMRMALNDQAPSGTGNTSEAPVVDVNRGTTAYFT</sequence>
<dbReference type="Proteomes" id="UP000789342">
    <property type="component" value="Unassembled WGS sequence"/>
</dbReference>
<feature type="non-terminal residue" evidence="2">
    <location>
        <position position="1"/>
    </location>
</feature>
<name>A0A9N9JNX2_9GLOM</name>
<dbReference type="EMBL" id="CAJVPV010059905">
    <property type="protein sequence ID" value="CAG8789410.1"/>
    <property type="molecule type" value="Genomic_DNA"/>
</dbReference>
<comment type="caution">
    <text evidence="2">The sequence shown here is derived from an EMBL/GenBank/DDBJ whole genome shotgun (WGS) entry which is preliminary data.</text>
</comment>
<protein>
    <submittedName>
        <fullName evidence="2">18520_t:CDS:1</fullName>
    </submittedName>
</protein>
<keyword evidence="3" id="KW-1185">Reference proteome</keyword>
<evidence type="ECO:0000256" key="1">
    <source>
        <dbReference type="SAM" id="MobiDB-lite"/>
    </source>
</evidence>
<evidence type="ECO:0000313" key="3">
    <source>
        <dbReference type="Proteomes" id="UP000789342"/>
    </source>
</evidence>
<reference evidence="2" key="1">
    <citation type="submission" date="2021-06" db="EMBL/GenBank/DDBJ databases">
        <authorList>
            <person name="Kallberg Y."/>
            <person name="Tangrot J."/>
            <person name="Rosling A."/>
        </authorList>
    </citation>
    <scope>NUCLEOTIDE SEQUENCE</scope>
    <source>
        <strain evidence="2">CL551</strain>
    </source>
</reference>
<accession>A0A9N9JNX2</accession>
<proteinExistence type="predicted"/>
<dbReference type="AlphaFoldDB" id="A0A9N9JNX2"/>
<feature type="region of interest" description="Disordered" evidence="1">
    <location>
        <begin position="16"/>
        <end position="43"/>
    </location>
</feature>
<feature type="compositionally biased region" description="Polar residues" evidence="1">
    <location>
        <begin position="18"/>
        <end position="28"/>
    </location>
</feature>
<gene>
    <name evidence="2" type="ORF">AMORRO_LOCUS18005</name>
</gene>
<organism evidence="2 3">
    <name type="scientific">Acaulospora morrowiae</name>
    <dbReference type="NCBI Taxonomy" id="94023"/>
    <lineage>
        <taxon>Eukaryota</taxon>
        <taxon>Fungi</taxon>
        <taxon>Fungi incertae sedis</taxon>
        <taxon>Mucoromycota</taxon>
        <taxon>Glomeromycotina</taxon>
        <taxon>Glomeromycetes</taxon>
        <taxon>Diversisporales</taxon>
        <taxon>Acaulosporaceae</taxon>
        <taxon>Acaulospora</taxon>
    </lineage>
</organism>